<gene>
    <name evidence="1" type="ORF">HMPREF0620_0264</name>
</gene>
<proteinExistence type="predicted"/>
<dbReference type="EMBL" id="AEON01000001">
    <property type="protein sequence ID" value="EFT83259.1"/>
    <property type="molecule type" value="Genomic_DNA"/>
</dbReference>
<dbReference type="Proteomes" id="UP000004946">
    <property type="component" value="Chromosome"/>
</dbReference>
<accession>E6K017</accession>
<sequence>MSASCGVSLFDFLPPPPFGSSRLSSPPLPLPPLPFPGRLPFGMLSFTTVRVTARETVR</sequence>
<evidence type="ECO:0000313" key="2">
    <source>
        <dbReference type="Proteomes" id="UP000004946"/>
    </source>
</evidence>
<reference evidence="1 2" key="1">
    <citation type="submission" date="2010-12" db="EMBL/GenBank/DDBJ databases">
        <authorList>
            <person name="Muzny D."/>
            <person name="Qin X."/>
            <person name="Buhay C."/>
            <person name="Dugan-Rocha S."/>
            <person name="Ding Y."/>
            <person name="Chen G."/>
            <person name="Hawes A."/>
            <person name="Holder M."/>
            <person name="Jhangiani S."/>
            <person name="Johnson A."/>
            <person name="Khan Z."/>
            <person name="Li Z."/>
            <person name="Liu W."/>
            <person name="Liu X."/>
            <person name="Perez L."/>
            <person name="Shen H."/>
            <person name="Wang Q."/>
            <person name="Watt J."/>
            <person name="Xi L."/>
            <person name="Xin Y."/>
            <person name="Zhou J."/>
            <person name="Deng J."/>
            <person name="Jiang H."/>
            <person name="Liu Y."/>
            <person name="Qu J."/>
            <person name="Song X.-Z."/>
            <person name="Zhang L."/>
            <person name="Villasana D."/>
            <person name="Johnson A."/>
            <person name="Liu J."/>
            <person name="Liyanage D."/>
            <person name="Lorensuhewa L."/>
            <person name="Robinson T."/>
            <person name="Song A."/>
            <person name="Song B.-B."/>
            <person name="Dinh H."/>
            <person name="Thornton R."/>
            <person name="Coyle M."/>
            <person name="Francisco L."/>
            <person name="Jackson L."/>
            <person name="Javaid M."/>
            <person name="Korchina V."/>
            <person name="Kovar C."/>
            <person name="Mata R."/>
            <person name="Mathew T."/>
            <person name="Ngo R."/>
            <person name="Nguyen L."/>
            <person name="Nguyen N."/>
            <person name="Okwuonu G."/>
            <person name="Ongeri F."/>
            <person name="Pham C."/>
            <person name="Simmons D."/>
            <person name="Wilczek-Boney K."/>
            <person name="Hale W."/>
            <person name="Jakkamsetti A."/>
            <person name="Pham P."/>
            <person name="Ruth R."/>
            <person name="San Lucas F."/>
            <person name="Warren J."/>
            <person name="Zhang J."/>
            <person name="Zhao Z."/>
            <person name="Zhou C."/>
            <person name="Zhu D."/>
            <person name="Lee S."/>
            <person name="Bess C."/>
            <person name="Blankenburg K."/>
            <person name="Forbes L."/>
            <person name="Fu Q."/>
            <person name="Gubbala S."/>
            <person name="Hirani K."/>
            <person name="Jayaseelan J.C."/>
            <person name="Lara F."/>
            <person name="Munidasa M."/>
            <person name="Palculict T."/>
            <person name="Patil S."/>
            <person name="Pu L.-L."/>
            <person name="Saada N."/>
            <person name="Tang L."/>
            <person name="Weissenberger G."/>
            <person name="Zhu Y."/>
            <person name="Hemphill L."/>
            <person name="Shang Y."/>
            <person name="Youmans B."/>
            <person name="Ayvaz T."/>
            <person name="Ross M."/>
            <person name="Santibanez J."/>
            <person name="Aqrawi P."/>
            <person name="Gross S."/>
            <person name="Joshi V."/>
            <person name="Fowler G."/>
            <person name="Nazareth L."/>
            <person name="Reid J."/>
            <person name="Worley K."/>
            <person name="Petrosino J."/>
            <person name="Highlander S."/>
            <person name="Gibbs R."/>
        </authorList>
    </citation>
    <scope>NUCLEOTIDE SEQUENCE [LARGE SCALE GENOMIC DNA]</scope>
    <source>
        <strain evidence="1 2">DSM 10105</strain>
    </source>
</reference>
<comment type="caution">
    <text evidence="1">The sequence shown here is derived from an EMBL/GenBank/DDBJ whole genome shotgun (WGS) entry which is preliminary data.</text>
</comment>
<name>E6K017_PARDN</name>
<dbReference type="PATRIC" id="fig|864564.6.peg.1449"/>
<dbReference type="HOGENOM" id="CLU_2975181_0_0_11"/>
<keyword evidence="2" id="KW-1185">Reference proteome</keyword>
<evidence type="ECO:0000313" key="1">
    <source>
        <dbReference type="EMBL" id="EFT83259.1"/>
    </source>
</evidence>
<dbReference type="AlphaFoldDB" id="E6K017"/>
<dbReference type="KEGG" id="pdo:PSDT_1321"/>
<protein>
    <submittedName>
        <fullName evidence="1">Uncharacterized protein</fullName>
    </submittedName>
</protein>
<organism evidence="1 2">
    <name type="scientific">Parascardovia denticolens DSM 10105 = JCM 12538</name>
    <dbReference type="NCBI Taxonomy" id="864564"/>
    <lineage>
        <taxon>Bacteria</taxon>
        <taxon>Bacillati</taxon>
        <taxon>Actinomycetota</taxon>
        <taxon>Actinomycetes</taxon>
        <taxon>Bifidobacteriales</taxon>
        <taxon>Bifidobacteriaceae</taxon>
        <taxon>Parascardovia</taxon>
    </lineage>
</organism>